<reference evidence="1 2" key="1">
    <citation type="journal article" date="2020" name="Syst. Appl. Microbiol.">
        <title>Arthrospiribacter ruber gen. nov., sp. nov., a novel bacterium isolated from Arthrospira cultures.</title>
        <authorList>
            <person name="Waleron M."/>
            <person name="Misztak A."/>
            <person name="Waleron M.M."/>
            <person name="Furmaniak M."/>
            <person name="Mrozik A."/>
            <person name="Waleron K."/>
        </authorList>
    </citation>
    <scope>NUCLEOTIDE SEQUENCE [LARGE SCALE GENOMIC DNA]</scope>
    <source>
        <strain evidence="1 2">DPMB0001</strain>
    </source>
</reference>
<evidence type="ECO:0000313" key="2">
    <source>
        <dbReference type="Proteomes" id="UP000727490"/>
    </source>
</evidence>
<dbReference type="InterPro" id="IPR025316">
    <property type="entry name" value="DUF4221"/>
</dbReference>
<dbReference type="EMBL" id="RPHB01000014">
    <property type="protein sequence ID" value="MBW3470371.1"/>
    <property type="molecule type" value="Genomic_DNA"/>
</dbReference>
<gene>
    <name evidence="1" type="ORF">EGN73_21550</name>
</gene>
<name>A0A951J5L2_9BACT</name>
<sequence length="378" mass="43890">MKYFIILIILFSACTAREIEVENTSVSYSLDTVRTNSKDEILDLWGFLSFSDLDFEKKSIFGYNTFNHSLDQIDLEKFEFIKRLAFEKNGPNGTGETFYGFNVLKGDRFFINSYEKSSIFDKNGLLIQKVDWRNSIDSNGEKYGDNPLRQILVDSEDLLVFGLSYDYENIEVNLDVLSVGKNKVDRLNLNSKKSYGDLSIRSAQSGNIVDPSVELINQNNKIIISYEFSNEIVYYDYKVKALRFVDYNPTLTPKRVTPPNISVGPMEQIIKEIKLFKEQVSYYRPVWDSESKQYFRLSTITIFSEESKENSKATYGETQEIKVFLTVFDSEFNLLSELEIEELSDFDNDYFIKDGKLWLFINLDDEMGFVRISLNNVI</sequence>
<dbReference type="Pfam" id="PF13970">
    <property type="entry name" value="DUF4221"/>
    <property type="match status" value="1"/>
</dbReference>
<keyword evidence="2" id="KW-1185">Reference proteome</keyword>
<accession>A0A951J5L2</accession>
<organism evidence="1 2">
    <name type="scientific">Arthrospiribacter ruber</name>
    <dbReference type="NCBI Taxonomy" id="2487934"/>
    <lineage>
        <taxon>Bacteria</taxon>
        <taxon>Pseudomonadati</taxon>
        <taxon>Bacteroidota</taxon>
        <taxon>Cytophagia</taxon>
        <taxon>Cytophagales</taxon>
        <taxon>Cyclobacteriaceae</taxon>
        <taxon>Arthrospiribacter</taxon>
    </lineage>
</organism>
<dbReference type="RefSeq" id="WP_219294121.1">
    <property type="nucleotide sequence ID" value="NZ_RPHB01000014.1"/>
</dbReference>
<evidence type="ECO:0000313" key="1">
    <source>
        <dbReference type="EMBL" id="MBW3470371.1"/>
    </source>
</evidence>
<dbReference type="Proteomes" id="UP000727490">
    <property type="component" value="Unassembled WGS sequence"/>
</dbReference>
<dbReference type="AlphaFoldDB" id="A0A951J5L2"/>
<protein>
    <submittedName>
        <fullName evidence="1">DUF4221 domain-containing protein</fullName>
    </submittedName>
</protein>
<comment type="caution">
    <text evidence="1">The sequence shown here is derived from an EMBL/GenBank/DDBJ whole genome shotgun (WGS) entry which is preliminary data.</text>
</comment>
<proteinExistence type="predicted"/>